<dbReference type="GO" id="GO:0005886">
    <property type="term" value="C:plasma membrane"/>
    <property type="evidence" value="ECO:0007669"/>
    <property type="project" value="InterPro"/>
</dbReference>
<feature type="transmembrane region" description="Helical" evidence="6">
    <location>
        <begin position="91"/>
        <end position="114"/>
    </location>
</feature>
<feature type="transmembrane region" description="Helical" evidence="6">
    <location>
        <begin position="175"/>
        <end position="192"/>
    </location>
</feature>
<protein>
    <submittedName>
        <fullName evidence="7">Prolipoprotein diacylglyceryl transferase</fullName>
        <ecNumber evidence="7">2.4.99.-</ecNumber>
    </submittedName>
</protein>
<dbReference type="NCBIfam" id="TIGR00544">
    <property type="entry name" value="lgt"/>
    <property type="match status" value="1"/>
</dbReference>
<name>A0A1J5RKW3_9ZZZZ</name>
<evidence type="ECO:0000256" key="2">
    <source>
        <dbReference type="ARBA" id="ARBA00022679"/>
    </source>
</evidence>
<keyword evidence="4 6" id="KW-1133">Transmembrane helix</keyword>
<keyword evidence="3 6" id="KW-0812">Transmembrane</keyword>
<evidence type="ECO:0000256" key="5">
    <source>
        <dbReference type="ARBA" id="ARBA00023136"/>
    </source>
</evidence>
<dbReference type="Pfam" id="PF01790">
    <property type="entry name" value="LGT"/>
    <property type="match status" value="1"/>
</dbReference>
<accession>A0A1J5RKW3</accession>
<evidence type="ECO:0000256" key="4">
    <source>
        <dbReference type="ARBA" id="ARBA00022989"/>
    </source>
</evidence>
<dbReference type="PANTHER" id="PTHR30589:SF0">
    <property type="entry name" value="PHOSPHATIDYLGLYCEROL--PROLIPOPROTEIN DIACYLGLYCERYL TRANSFERASE"/>
    <property type="match status" value="1"/>
</dbReference>
<sequence>MFVHPQFDPIAIHIGSFGIHWYGLMYLIGFLAFLGLGKWQISHRTWHGWTVPMLDDALFFGALGVILGGRIGYVLFYQFSYFAQHPAEILAVWQGGMSFHGGFLGVLVAMWIFARKYHLKWMGIMDFVAPLVPIGLGAGRMGNFINGELWGRVTNSQYGMVFPKVDGLLRHPSQLYEFGLEGIVLFLILWIYSAKPRATGTISAVFLMGYGSFRFLVEFTREPDDYLGLLSMGLSMGQWLSLPMVILGVVMFWYCNKNNNRHL</sequence>
<dbReference type="HAMAP" id="MF_01147">
    <property type="entry name" value="Lgt"/>
    <property type="match status" value="1"/>
</dbReference>
<comment type="caution">
    <text evidence="7">The sequence shown here is derived from an EMBL/GenBank/DDBJ whole genome shotgun (WGS) entry which is preliminary data.</text>
</comment>
<organism evidence="7">
    <name type="scientific">mine drainage metagenome</name>
    <dbReference type="NCBI Taxonomy" id="410659"/>
    <lineage>
        <taxon>unclassified sequences</taxon>
        <taxon>metagenomes</taxon>
        <taxon>ecological metagenomes</taxon>
    </lineage>
</organism>
<feature type="transmembrane region" description="Helical" evidence="6">
    <location>
        <begin position="12"/>
        <end position="36"/>
    </location>
</feature>
<dbReference type="InterPro" id="IPR001640">
    <property type="entry name" value="Lgt"/>
</dbReference>
<keyword evidence="1" id="KW-1003">Cell membrane</keyword>
<dbReference type="PROSITE" id="PS01311">
    <property type="entry name" value="LGT"/>
    <property type="match status" value="1"/>
</dbReference>
<dbReference type="PANTHER" id="PTHR30589">
    <property type="entry name" value="PROLIPOPROTEIN DIACYLGLYCERYL TRANSFERASE"/>
    <property type="match status" value="1"/>
</dbReference>
<evidence type="ECO:0000313" key="7">
    <source>
        <dbReference type="EMBL" id="OIQ88789.1"/>
    </source>
</evidence>
<keyword evidence="7" id="KW-0449">Lipoprotein</keyword>
<dbReference type="EMBL" id="MLJW01000357">
    <property type="protein sequence ID" value="OIQ88789.1"/>
    <property type="molecule type" value="Genomic_DNA"/>
</dbReference>
<reference evidence="7" key="1">
    <citation type="submission" date="2016-10" db="EMBL/GenBank/DDBJ databases">
        <title>Sequence of Gallionella enrichment culture.</title>
        <authorList>
            <person name="Poehlein A."/>
            <person name="Muehling M."/>
            <person name="Daniel R."/>
        </authorList>
    </citation>
    <scope>NUCLEOTIDE SEQUENCE</scope>
</reference>
<evidence type="ECO:0000256" key="6">
    <source>
        <dbReference type="SAM" id="Phobius"/>
    </source>
</evidence>
<dbReference type="GO" id="GO:0042158">
    <property type="term" value="P:lipoprotein biosynthetic process"/>
    <property type="evidence" value="ECO:0007669"/>
    <property type="project" value="InterPro"/>
</dbReference>
<evidence type="ECO:0000256" key="3">
    <source>
        <dbReference type="ARBA" id="ARBA00022692"/>
    </source>
</evidence>
<keyword evidence="2 7" id="KW-0808">Transferase</keyword>
<evidence type="ECO:0000256" key="1">
    <source>
        <dbReference type="ARBA" id="ARBA00022475"/>
    </source>
</evidence>
<feature type="transmembrane region" description="Helical" evidence="6">
    <location>
        <begin position="199"/>
        <end position="217"/>
    </location>
</feature>
<feature type="transmembrane region" description="Helical" evidence="6">
    <location>
        <begin position="237"/>
        <end position="255"/>
    </location>
</feature>
<gene>
    <name evidence="7" type="primary">lgt_9</name>
    <name evidence="7" type="ORF">GALL_293130</name>
</gene>
<feature type="transmembrane region" description="Helical" evidence="6">
    <location>
        <begin position="121"/>
        <end position="139"/>
    </location>
</feature>
<dbReference type="EC" id="2.4.99.-" evidence="7"/>
<proteinExistence type="inferred from homology"/>
<keyword evidence="5 6" id="KW-0472">Membrane</keyword>
<dbReference type="AlphaFoldDB" id="A0A1J5RKW3"/>
<dbReference type="GO" id="GO:0008961">
    <property type="term" value="F:phosphatidylglycerol-prolipoprotein diacylglyceryl transferase activity"/>
    <property type="evidence" value="ECO:0007669"/>
    <property type="project" value="InterPro"/>
</dbReference>
<feature type="transmembrane region" description="Helical" evidence="6">
    <location>
        <begin position="57"/>
        <end position="79"/>
    </location>
</feature>
<keyword evidence="7" id="KW-0328">Glycosyltransferase</keyword>